<comment type="caution">
    <text evidence="1">The sequence shown here is derived from an EMBL/GenBank/DDBJ whole genome shotgun (WGS) entry which is preliminary data.</text>
</comment>
<protein>
    <recommendedName>
        <fullName evidence="3">Endonuclease/exonuclease/phosphatase domain-containing protein</fullName>
    </recommendedName>
</protein>
<dbReference type="EMBL" id="JAAECE010000001">
    <property type="protein sequence ID" value="KAF1806474.1"/>
    <property type="molecule type" value="Genomic_DNA"/>
</dbReference>
<evidence type="ECO:0000313" key="2">
    <source>
        <dbReference type="Proteomes" id="UP000469890"/>
    </source>
</evidence>
<name>A0A8H4BQ23_MUCCL</name>
<dbReference type="Proteomes" id="UP000469890">
    <property type="component" value="Unassembled WGS sequence"/>
</dbReference>
<dbReference type="AlphaFoldDB" id="A0A8H4BQ23"/>
<evidence type="ECO:0008006" key="3">
    <source>
        <dbReference type="Google" id="ProtNLM"/>
    </source>
</evidence>
<gene>
    <name evidence="1" type="ORF">FB192DRAFT_1272260</name>
</gene>
<sequence length="81" mass="9152">MATKLGRLGDEHQKPHLILGDYNASNVRFQEPIPGRGLRRKLKSLGFELSLIHEYLSTQICPLCLRRTLCCMQSLRSPACA</sequence>
<organism evidence="1 2">
    <name type="scientific">Mucor circinelloides f. lusitanicus</name>
    <name type="common">Mucor racemosus var. lusitanicus</name>
    <dbReference type="NCBI Taxonomy" id="29924"/>
    <lineage>
        <taxon>Eukaryota</taxon>
        <taxon>Fungi</taxon>
        <taxon>Fungi incertae sedis</taxon>
        <taxon>Mucoromycota</taxon>
        <taxon>Mucoromycotina</taxon>
        <taxon>Mucoromycetes</taxon>
        <taxon>Mucorales</taxon>
        <taxon>Mucorineae</taxon>
        <taxon>Mucoraceae</taxon>
        <taxon>Mucor</taxon>
    </lineage>
</organism>
<accession>A0A8H4BQ23</accession>
<evidence type="ECO:0000313" key="1">
    <source>
        <dbReference type="EMBL" id="KAF1806474.1"/>
    </source>
</evidence>
<reference evidence="1 2" key="1">
    <citation type="submission" date="2019-09" db="EMBL/GenBank/DDBJ databases">
        <authorList>
            <consortium name="DOE Joint Genome Institute"/>
            <person name="Mondo S.J."/>
            <person name="Navarro-Mendoza M.I."/>
            <person name="Perez-Arques C."/>
            <person name="Panchal S."/>
            <person name="Nicolas F.E."/>
            <person name="Ganguly P."/>
            <person name="Pangilinan J."/>
            <person name="Grigoriev I."/>
            <person name="Heitman J."/>
            <person name="Sanya K."/>
            <person name="Garre V."/>
        </authorList>
    </citation>
    <scope>NUCLEOTIDE SEQUENCE [LARGE SCALE GENOMIC DNA]</scope>
    <source>
        <strain evidence="1 2">MU402</strain>
    </source>
</reference>
<proteinExistence type="predicted"/>